<dbReference type="EMBL" id="JAHBFI010000019">
    <property type="protein sequence ID" value="MBZ5962975.1"/>
    <property type="molecule type" value="Genomic_DNA"/>
</dbReference>
<proteinExistence type="predicted"/>
<evidence type="ECO:0000313" key="2">
    <source>
        <dbReference type="EMBL" id="MBZ5962975.1"/>
    </source>
</evidence>
<feature type="domain" description="N-acetyltransferase" evidence="1">
    <location>
        <begin position="1"/>
        <end position="145"/>
    </location>
</feature>
<dbReference type="Pfam" id="PF00583">
    <property type="entry name" value="Acetyltransf_1"/>
    <property type="match status" value="1"/>
</dbReference>
<dbReference type="InterPro" id="IPR000182">
    <property type="entry name" value="GNAT_dom"/>
</dbReference>
<dbReference type="CDD" id="cd04301">
    <property type="entry name" value="NAT_SF"/>
    <property type="match status" value="1"/>
</dbReference>
<evidence type="ECO:0000259" key="1">
    <source>
        <dbReference type="PROSITE" id="PS51186"/>
    </source>
</evidence>
<name>A0A9Q3SWD0_9LACO</name>
<dbReference type="InterPro" id="IPR016181">
    <property type="entry name" value="Acyl_CoA_acyltransferase"/>
</dbReference>
<dbReference type="PROSITE" id="PS51186">
    <property type="entry name" value="GNAT"/>
    <property type="match status" value="1"/>
</dbReference>
<dbReference type="SUPFAM" id="SSF55729">
    <property type="entry name" value="Acyl-CoA N-acyltransferases (Nat)"/>
    <property type="match status" value="1"/>
</dbReference>
<dbReference type="Proteomes" id="UP000752647">
    <property type="component" value="Unassembled WGS sequence"/>
</dbReference>
<evidence type="ECO:0000313" key="3">
    <source>
        <dbReference type="Proteomes" id="UP000752647"/>
    </source>
</evidence>
<dbReference type="RefSeq" id="WP_224144301.1">
    <property type="nucleotide sequence ID" value="NZ_CBCPIF010000001.1"/>
</dbReference>
<gene>
    <name evidence="2" type="ORF">KIJ12_07470</name>
</gene>
<dbReference type="AlphaFoldDB" id="A0A9Q3SWD0"/>
<comment type="caution">
    <text evidence="2">The sequence shown here is derived from an EMBL/GenBank/DDBJ whole genome shotgun (WGS) entry which is preliminary data.</text>
</comment>
<reference evidence="2" key="1">
    <citation type="submission" date="2021-05" db="EMBL/GenBank/DDBJ databases">
        <title>Pangenome of Leuconostoc gelidum warrants species status for Leuconostoc gelidum subsp. gasicomitatum.</title>
        <authorList>
            <person name="Johansson P."/>
            <person name="Sade E."/>
            <person name="Hultman J."/>
            <person name="Auvinen P."/>
            <person name="Bjorkroth J."/>
        </authorList>
    </citation>
    <scope>NUCLEOTIDE SEQUENCE</scope>
    <source>
        <strain evidence="2">A.21.4</strain>
    </source>
</reference>
<dbReference type="GO" id="GO:0016747">
    <property type="term" value="F:acyltransferase activity, transferring groups other than amino-acyl groups"/>
    <property type="evidence" value="ECO:0007669"/>
    <property type="project" value="InterPro"/>
</dbReference>
<organism evidence="2 3">
    <name type="scientific">Leuconostoc gasicomitatum</name>
    <dbReference type="NCBI Taxonomy" id="115778"/>
    <lineage>
        <taxon>Bacteria</taxon>
        <taxon>Bacillati</taxon>
        <taxon>Bacillota</taxon>
        <taxon>Bacilli</taxon>
        <taxon>Lactobacillales</taxon>
        <taxon>Lactobacillaceae</taxon>
        <taxon>Leuconostoc</taxon>
        <taxon>Leuconostoc gelidum group</taxon>
    </lineage>
</organism>
<accession>A0A9Q3SWD0</accession>
<protein>
    <submittedName>
        <fullName evidence="2">GNAT family N-acetyltransferase</fullName>
    </submittedName>
</protein>
<dbReference type="Gene3D" id="3.40.630.30">
    <property type="match status" value="1"/>
</dbReference>
<sequence>MIRSIMTTDIDALCKINSEELGYDYPREQSLTQLRKILNDSNHYLLALYEDETTKKILGYVHAEVYEEIYAEPTLNVLALAVVRDNQNSGIGTQLMSWLENTAVSKGYKSIRLNSGMSRKNAHEFYEHINYVHTKNQKKFIKKLK</sequence>